<dbReference type="EMBL" id="JABSTQ010010080">
    <property type="protein sequence ID" value="KAG0423598.1"/>
    <property type="molecule type" value="Genomic_DNA"/>
</dbReference>
<gene>
    <name evidence="1" type="ORF">HPB47_000637</name>
</gene>
<dbReference type="Proteomes" id="UP000805193">
    <property type="component" value="Unassembled WGS sequence"/>
</dbReference>
<accession>A0AC60PR70</accession>
<organism evidence="1 2">
    <name type="scientific">Ixodes persulcatus</name>
    <name type="common">Taiga tick</name>
    <dbReference type="NCBI Taxonomy" id="34615"/>
    <lineage>
        <taxon>Eukaryota</taxon>
        <taxon>Metazoa</taxon>
        <taxon>Ecdysozoa</taxon>
        <taxon>Arthropoda</taxon>
        <taxon>Chelicerata</taxon>
        <taxon>Arachnida</taxon>
        <taxon>Acari</taxon>
        <taxon>Parasitiformes</taxon>
        <taxon>Ixodida</taxon>
        <taxon>Ixodoidea</taxon>
        <taxon>Ixodidae</taxon>
        <taxon>Ixodinae</taxon>
        <taxon>Ixodes</taxon>
    </lineage>
</organism>
<reference evidence="1 2" key="1">
    <citation type="journal article" date="2020" name="Cell">
        <title>Large-Scale Comparative Analyses of Tick Genomes Elucidate Their Genetic Diversity and Vector Capacities.</title>
        <authorList>
            <consortium name="Tick Genome and Microbiome Consortium (TIGMIC)"/>
            <person name="Jia N."/>
            <person name="Wang J."/>
            <person name="Shi W."/>
            <person name="Du L."/>
            <person name="Sun Y."/>
            <person name="Zhan W."/>
            <person name="Jiang J.F."/>
            <person name="Wang Q."/>
            <person name="Zhang B."/>
            <person name="Ji P."/>
            <person name="Bell-Sakyi L."/>
            <person name="Cui X.M."/>
            <person name="Yuan T.T."/>
            <person name="Jiang B.G."/>
            <person name="Yang W.F."/>
            <person name="Lam T.T."/>
            <person name="Chang Q.C."/>
            <person name="Ding S.J."/>
            <person name="Wang X.J."/>
            <person name="Zhu J.G."/>
            <person name="Ruan X.D."/>
            <person name="Zhao L."/>
            <person name="Wei J.T."/>
            <person name="Ye R.Z."/>
            <person name="Que T.C."/>
            <person name="Du C.H."/>
            <person name="Zhou Y.H."/>
            <person name="Cheng J.X."/>
            <person name="Dai P.F."/>
            <person name="Guo W.B."/>
            <person name="Han X.H."/>
            <person name="Huang E.J."/>
            <person name="Li L.F."/>
            <person name="Wei W."/>
            <person name="Gao Y.C."/>
            <person name="Liu J.Z."/>
            <person name="Shao H.Z."/>
            <person name="Wang X."/>
            <person name="Wang C.C."/>
            <person name="Yang T.C."/>
            <person name="Huo Q.B."/>
            <person name="Li W."/>
            <person name="Chen H.Y."/>
            <person name="Chen S.E."/>
            <person name="Zhou L.G."/>
            <person name="Ni X.B."/>
            <person name="Tian J.H."/>
            <person name="Sheng Y."/>
            <person name="Liu T."/>
            <person name="Pan Y.S."/>
            <person name="Xia L.Y."/>
            <person name="Li J."/>
            <person name="Zhao F."/>
            <person name="Cao W.C."/>
        </authorList>
    </citation>
    <scope>NUCLEOTIDE SEQUENCE [LARGE SCALE GENOMIC DNA]</scope>
    <source>
        <strain evidence="1">Iper-2018</strain>
    </source>
</reference>
<sequence>MTVTTTTVATKTTPPDTAQARCVRIGAVCRQGRGVRKMCPIPVQEPKLREGPSPPKNSGTNSGRVFDGDWFPVYDHAASREDRKCREKVAHAGDGVKASSPWVYIGVESGASVHTRQPFPLRPRFDPRRGASFRSFESAFVCSLESGTDSQTPAFKPFA</sequence>
<evidence type="ECO:0000313" key="2">
    <source>
        <dbReference type="Proteomes" id="UP000805193"/>
    </source>
</evidence>
<keyword evidence="2" id="KW-1185">Reference proteome</keyword>
<protein>
    <submittedName>
        <fullName evidence="1">Uncharacterized protein</fullName>
    </submittedName>
</protein>
<comment type="caution">
    <text evidence="1">The sequence shown here is derived from an EMBL/GenBank/DDBJ whole genome shotgun (WGS) entry which is preliminary data.</text>
</comment>
<name>A0AC60PR70_IXOPE</name>
<evidence type="ECO:0000313" key="1">
    <source>
        <dbReference type="EMBL" id="KAG0423598.1"/>
    </source>
</evidence>
<proteinExistence type="predicted"/>